<dbReference type="EMBL" id="JAVDYF010000001">
    <property type="protein sequence ID" value="MDR7354615.1"/>
    <property type="molecule type" value="Genomic_DNA"/>
</dbReference>
<evidence type="ECO:0000256" key="2">
    <source>
        <dbReference type="ARBA" id="ARBA00022448"/>
    </source>
</evidence>
<dbReference type="Gene3D" id="3.40.190.10">
    <property type="entry name" value="Periplasmic binding protein-like II"/>
    <property type="match status" value="2"/>
</dbReference>
<evidence type="ECO:0000313" key="4">
    <source>
        <dbReference type="EMBL" id="MDR7354615.1"/>
    </source>
</evidence>
<reference evidence="4 5" key="1">
    <citation type="submission" date="2023-07" db="EMBL/GenBank/DDBJ databases">
        <title>Sequencing the genomes of 1000 actinobacteria strains.</title>
        <authorList>
            <person name="Klenk H.-P."/>
        </authorList>
    </citation>
    <scope>NUCLEOTIDE SEQUENCE [LARGE SCALE GENOMIC DNA]</scope>
    <source>
        <strain evidence="4 5">DSM 44508</strain>
    </source>
</reference>
<keyword evidence="2" id="KW-0813">Transport</keyword>
<protein>
    <submittedName>
        <fullName evidence="4">Arabinogalactan oligomer/maltooligosaccharide transport system substrate-binding protein</fullName>
    </submittedName>
</protein>
<dbReference type="PANTHER" id="PTHR30061:SF50">
    <property type="entry name" value="MALTOSE_MALTODEXTRIN-BINDING PERIPLASMIC PROTEIN"/>
    <property type="match status" value="1"/>
</dbReference>
<evidence type="ECO:0000313" key="5">
    <source>
        <dbReference type="Proteomes" id="UP001183619"/>
    </source>
</evidence>
<gene>
    <name evidence="4" type="ORF">J2S37_001153</name>
</gene>
<dbReference type="InterPro" id="IPR006059">
    <property type="entry name" value="SBP"/>
</dbReference>
<dbReference type="Proteomes" id="UP001183619">
    <property type="component" value="Unassembled WGS sequence"/>
</dbReference>
<evidence type="ECO:0000256" key="3">
    <source>
        <dbReference type="ARBA" id="ARBA00022729"/>
    </source>
</evidence>
<dbReference type="PANTHER" id="PTHR30061">
    <property type="entry name" value="MALTOSE-BINDING PERIPLASMIC PROTEIN"/>
    <property type="match status" value="1"/>
</dbReference>
<comment type="similarity">
    <text evidence="1">Belongs to the bacterial solute-binding protein 1 family.</text>
</comment>
<sequence length="425" mass="44589">MSFSESGVCTLMNKRKAFAAIMATVLGSAGLVACSGGDADKAADGSAKASGDVSLTVWTSQEDQTNSDAWLQTMQKKFEEANPDLKISWKNSVVSAADAATTVGQDPAAAADVYLFANDQLGALHSAQAIGALSDDGAKQLAEQAETALANSVVGPDGDSYGLPYEPNTWFMYYNKSKLSADDVKSFDTMLEKAKVSFPLSNSWYMAGFYAGAGTTFFGKEGLDEKAGIQAGDKAADVTKYLVDVAKNKNFVNDADGSGLGGLANGSVDVVFSGAWDAQAAEEALGENYAVASLPTFKLGGEDVQITAFSGSKAVAYNPNSKNQVVAAKFAAFLASSDSQKVHYEKNGVIPADKTLASDAEISKDPVAVALFETVSKASVLQPTFKAMSEFWEPAENFGKAIVNGEVTEDNAAEKTEAWFKSYAN</sequence>
<keyword evidence="3" id="KW-0732">Signal</keyword>
<comment type="caution">
    <text evidence="4">The sequence shown here is derived from an EMBL/GenBank/DDBJ whole genome shotgun (WGS) entry which is preliminary data.</text>
</comment>
<keyword evidence="5" id="KW-1185">Reference proteome</keyword>
<evidence type="ECO:0000256" key="1">
    <source>
        <dbReference type="ARBA" id="ARBA00008520"/>
    </source>
</evidence>
<organism evidence="4 5">
    <name type="scientific">Corynebacterium felinum</name>
    <dbReference type="NCBI Taxonomy" id="131318"/>
    <lineage>
        <taxon>Bacteria</taxon>
        <taxon>Bacillati</taxon>
        <taxon>Actinomycetota</taxon>
        <taxon>Actinomycetes</taxon>
        <taxon>Mycobacteriales</taxon>
        <taxon>Corynebacteriaceae</taxon>
        <taxon>Corynebacterium</taxon>
    </lineage>
</organism>
<proteinExistence type="inferred from homology"/>
<dbReference type="Pfam" id="PF13416">
    <property type="entry name" value="SBP_bac_8"/>
    <property type="match status" value="1"/>
</dbReference>
<accession>A0ABU2B7N4</accession>
<name>A0ABU2B7N4_9CORY</name>
<dbReference type="RefSeq" id="WP_277104541.1">
    <property type="nucleotide sequence ID" value="NZ_BAAAJS010000003.1"/>
</dbReference>
<dbReference type="SUPFAM" id="SSF53850">
    <property type="entry name" value="Periplasmic binding protein-like II"/>
    <property type="match status" value="1"/>
</dbReference>